<keyword evidence="1" id="KW-0678">Repressor</keyword>
<evidence type="ECO:0000256" key="1">
    <source>
        <dbReference type="ARBA" id="ARBA00022491"/>
    </source>
</evidence>
<dbReference type="GO" id="GO:0070822">
    <property type="term" value="C:Sin3-type complex"/>
    <property type="evidence" value="ECO:0007669"/>
    <property type="project" value="TreeGrafter"/>
</dbReference>
<dbReference type="Proteomes" id="UP000681967">
    <property type="component" value="Unassembled WGS sequence"/>
</dbReference>
<dbReference type="PANTHER" id="PTHR12346:SF0">
    <property type="entry name" value="SIN3A, ISOFORM G"/>
    <property type="match status" value="1"/>
</dbReference>
<accession>A0A8S3IY00</accession>
<name>A0A8S3IY00_9BILA</name>
<evidence type="ECO:0000313" key="3">
    <source>
        <dbReference type="EMBL" id="CAF5208943.1"/>
    </source>
</evidence>
<dbReference type="PANTHER" id="PTHR12346">
    <property type="entry name" value="SIN3B-RELATED"/>
    <property type="match status" value="1"/>
</dbReference>
<dbReference type="AlphaFoldDB" id="A0A8S3IY00"/>
<evidence type="ECO:0000313" key="2">
    <source>
        <dbReference type="EMBL" id="CAF5134264.1"/>
    </source>
</evidence>
<comment type="caution">
    <text evidence="3">The sequence shown here is derived from an EMBL/GenBank/DDBJ whole genome shotgun (WGS) entry which is preliminary data.</text>
</comment>
<protein>
    <submittedName>
        <fullName evidence="3">Uncharacterized protein</fullName>
    </submittedName>
</protein>
<dbReference type="GO" id="GO:0003714">
    <property type="term" value="F:transcription corepressor activity"/>
    <property type="evidence" value="ECO:0007669"/>
    <property type="project" value="InterPro"/>
</dbReference>
<evidence type="ECO:0000313" key="4">
    <source>
        <dbReference type="Proteomes" id="UP000681720"/>
    </source>
</evidence>
<dbReference type="EMBL" id="CAJOBH010249313">
    <property type="protein sequence ID" value="CAF5134264.1"/>
    <property type="molecule type" value="Genomic_DNA"/>
</dbReference>
<dbReference type="InterPro" id="IPR039774">
    <property type="entry name" value="Sin3-like"/>
</dbReference>
<dbReference type="GO" id="GO:0000122">
    <property type="term" value="P:negative regulation of transcription by RNA polymerase II"/>
    <property type="evidence" value="ECO:0007669"/>
    <property type="project" value="TreeGrafter"/>
</dbReference>
<dbReference type="Proteomes" id="UP000681720">
    <property type="component" value="Unassembled WGS sequence"/>
</dbReference>
<dbReference type="EMBL" id="CAJOBJ010351537">
    <property type="protein sequence ID" value="CAF5208943.1"/>
    <property type="molecule type" value="Genomic_DNA"/>
</dbReference>
<proteinExistence type="predicted"/>
<sequence>RASEIIDGLKRNPRVAVPIVLKRLKSKDEEWRESKKNFERFWKEQSEKYYLKSLDYMGINCKNSDGRIIRNRHLLNEIENIKEERDQQLTPNNNQPHLIYSYEDLSILDDAASLIIFLVKRQMTFAKEDKQNIKKIMYQFLPDFLFAPRGELSDDEEGILLYCTNWID</sequence>
<feature type="non-terminal residue" evidence="3">
    <location>
        <position position="168"/>
    </location>
</feature>
<organism evidence="3 4">
    <name type="scientific">Rotaria magnacalcarata</name>
    <dbReference type="NCBI Taxonomy" id="392030"/>
    <lineage>
        <taxon>Eukaryota</taxon>
        <taxon>Metazoa</taxon>
        <taxon>Spiralia</taxon>
        <taxon>Gnathifera</taxon>
        <taxon>Rotifera</taxon>
        <taxon>Eurotatoria</taxon>
        <taxon>Bdelloidea</taxon>
        <taxon>Philodinida</taxon>
        <taxon>Philodinidae</taxon>
        <taxon>Rotaria</taxon>
    </lineage>
</organism>
<reference evidence="3" key="1">
    <citation type="submission" date="2021-02" db="EMBL/GenBank/DDBJ databases">
        <authorList>
            <person name="Nowell W R."/>
        </authorList>
    </citation>
    <scope>NUCLEOTIDE SEQUENCE</scope>
</reference>
<gene>
    <name evidence="2" type="ORF">BYL167_LOCUS69039</name>
    <name evidence="3" type="ORF">GIL414_LOCUS79104</name>
</gene>